<keyword evidence="1" id="KW-0472">Membrane</keyword>
<name>A0A6J4RAL3_9ACTN</name>
<accession>A0A6J4RAL3</accession>
<keyword evidence="1" id="KW-1133">Transmembrane helix</keyword>
<feature type="transmembrane region" description="Helical" evidence="1">
    <location>
        <begin position="70"/>
        <end position="90"/>
    </location>
</feature>
<keyword evidence="1" id="KW-0812">Transmembrane</keyword>
<evidence type="ECO:0000313" key="2">
    <source>
        <dbReference type="EMBL" id="CAA9462277.1"/>
    </source>
</evidence>
<sequence length="93" mass="9971">MALLRTIIAFVIIVILAHLGLTYASIDENLNDLTSGIYSLGRLLEIPAQVVVDSLPTSAEQSQSTAGRGLYFIGFAAAVGYFVLFLLLGIGRR</sequence>
<protein>
    <submittedName>
        <fullName evidence="2">Uncharacterized protein</fullName>
    </submittedName>
</protein>
<reference evidence="2" key="1">
    <citation type="submission" date="2020-02" db="EMBL/GenBank/DDBJ databases">
        <authorList>
            <person name="Meier V. D."/>
        </authorList>
    </citation>
    <scope>NUCLEOTIDE SEQUENCE</scope>
    <source>
        <strain evidence="2">AVDCRST_MAG14</strain>
    </source>
</reference>
<feature type="transmembrane region" description="Helical" evidence="1">
    <location>
        <begin position="7"/>
        <end position="26"/>
    </location>
</feature>
<gene>
    <name evidence="2" type="ORF">AVDCRST_MAG14-2661</name>
</gene>
<dbReference type="EMBL" id="CADCVG010000110">
    <property type="protein sequence ID" value="CAA9462277.1"/>
    <property type="molecule type" value="Genomic_DNA"/>
</dbReference>
<dbReference type="AlphaFoldDB" id="A0A6J4RAL3"/>
<evidence type="ECO:0000256" key="1">
    <source>
        <dbReference type="SAM" id="Phobius"/>
    </source>
</evidence>
<organism evidence="2">
    <name type="scientific">uncultured Rubrobacteraceae bacterium</name>
    <dbReference type="NCBI Taxonomy" id="349277"/>
    <lineage>
        <taxon>Bacteria</taxon>
        <taxon>Bacillati</taxon>
        <taxon>Actinomycetota</taxon>
        <taxon>Rubrobacteria</taxon>
        <taxon>Rubrobacterales</taxon>
        <taxon>Rubrobacteraceae</taxon>
        <taxon>environmental samples</taxon>
    </lineage>
</organism>
<proteinExistence type="predicted"/>